<evidence type="ECO:0000256" key="6">
    <source>
        <dbReference type="ARBA" id="ARBA00022989"/>
    </source>
</evidence>
<proteinExistence type="inferred from homology"/>
<evidence type="ECO:0000256" key="8">
    <source>
        <dbReference type="SAM" id="Phobius"/>
    </source>
</evidence>
<evidence type="ECO:0000256" key="3">
    <source>
        <dbReference type="ARBA" id="ARBA00022475"/>
    </source>
</evidence>
<evidence type="ECO:0000256" key="4">
    <source>
        <dbReference type="ARBA" id="ARBA00022519"/>
    </source>
</evidence>
<feature type="transmembrane region" description="Helical" evidence="8">
    <location>
        <begin position="178"/>
        <end position="199"/>
    </location>
</feature>
<dbReference type="InterPro" id="IPR018076">
    <property type="entry name" value="T2SS_GspF_dom"/>
</dbReference>
<sequence length="410" mass="43649">MRHSRYRGSEVKYLLRVFDSGGLVQTVCIEGDTPAGATALAQSRGLKVIAIRAGGARSRPRIRRTLLAGMRFNVELFARELAALLDAGVSVIDALRTLGSNERRETSAAVYRDLLRRLEEGRALSAALELADDVFPPVLVACVKASEQTGGLAASLKRYSHNSATLQALRARVVSASIYPAVLLAAGGAVAVFLLAFVVPRFAGLLEHSGRELPMLSQWLMAWGTVVHAHGHGLAIGLAISLLAAVAALRRQATRSWVSDRLLSLPGVGAHFRVYRQAQFFRTAAMLVDGGIPAVQAFDLACGLVSRADRVALASAMERIRNGGKISDAFLDCGLADPITYRLLTVAEKTGGLGPVLDKIASFQEAHVSHAIDLASRLVEPAMMIAIGVVVGGIVVLMYLPIFQLASSVQ</sequence>
<comment type="subcellular location">
    <subcellularLocation>
        <location evidence="1">Cell inner membrane</location>
        <topology evidence="1">Multi-pass membrane protein</topology>
    </subcellularLocation>
</comment>
<reference evidence="10" key="2">
    <citation type="submission" date="2011-04" db="EMBL/GenBank/DDBJ databases">
        <authorList>
            <person name="Genoscope - CEA"/>
        </authorList>
    </citation>
    <scope>NUCLEOTIDE SEQUENCE</scope>
    <source>
        <strain evidence="10">R24</strain>
    </source>
</reference>
<evidence type="ECO:0000259" key="9">
    <source>
        <dbReference type="Pfam" id="PF00482"/>
    </source>
</evidence>
<dbReference type="PANTHER" id="PTHR30012">
    <property type="entry name" value="GENERAL SECRETION PATHWAY PROTEIN"/>
    <property type="match status" value="1"/>
</dbReference>
<keyword evidence="4" id="KW-0997">Cell inner membrane</keyword>
<dbReference type="PRINTS" id="PR00812">
    <property type="entry name" value="BCTERIALGSPF"/>
</dbReference>
<dbReference type="AlphaFoldDB" id="G3A9X5"/>
<dbReference type="EMBL" id="FR854090">
    <property type="protein sequence ID" value="CCA88106.1"/>
    <property type="molecule type" value="Genomic_DNA"/>
</dbReference>
<evidence type="ECO:0000256" key="2">
    <source>
        <dbReference type="ARBA" id="ARBA00005745"/>
    </source>
</evidence>
<dbReference type="GO" id="GO:0015628">
    <property type="term" value="P:protein secretion by the type II secretion system"/>
    <property type="evidence" value="ECO:0007669"/>
    <property type="project" value="TreeGrafter"/>
</dbReference>
<evidence type="ECO:0000256" key="1">
    <source>
        <dbReference type="ARBA" id="ARBA00004429"/>
    </source>
</evidence>
<keyword evidence="6 8" id="KW-1133">Transmembrane helix</keyword>
<protein>
    <submittedName>
        <fullName evidence="10">Type II secretory pathway</fullName>
    </submittedName>
</protein>
<keyword evidence="5 8" id="KW-0812">Transmembrane</keyword>
<dbReference type="PANTHER" id="PTHR30012:SF7">
    <property type="entry name" value="PROTEIN TRANSPORT PROTEIN HOFC HOMOLOG"/>
    <property type="match status" value="1"/>
</dbReference>
<organism evidence="10">
    <name type="scientific">Ralstonia syzygii R24</name>
    <dbReference type="NCBI Taxonomy" id="907261"/>
    <lineage>
        <taxon>Bacteria</taxon>
        <taxon>Pseudomonadati</taxon>
        <taxon>Pseudomonadota</taxon>
        <taxon>Betaproteobacteria</taxon>
        <taxon>Burkholderiales</taxon>
        <taxon>Burkholderiaceae</taxon>
        <taxon>Ralstonia</taxon>
        <taxon>Ralstonia solanacearum species complex</taxon>
    </lineage>
</organism>
<gene>
    <name evidence="10" type="primary">gspF</name>
    <name evidence="10" type="ORF">RALSY_mp10646</name>
</gene>
<feature type="domain" description="Type II secretion system protein GspF" evidence="9">
    <location>
        <begin position="77"/>
        <end position="200"/>
    </location>
</feature>
<feature type="transmembrane region" description="Helical" evidence="8">
    <location>
        <begin position="382"/>
        <end position="402"/>
    </location>
</feature>
<feature type="transmembrane region" description="Helical" evidence="8">
    <location>
        <begin position="219"/>
        <end position="249"/>
    </location>
</feature>
<name>G3A9X5_9RALS</name>
<keyword evidence="7 8" id="KW-0472">Membrane</keyword>
<evidence type="ECO:0000313" key="10">
    <source>
        <dbReference type="EMBL" id="CCA88106.1"/>
    </source>
</evidence>
<dbReference type="GO" id="GO:0005886">
    <property type="term" value="C:plasma membrane"/>
    <property type="evidence" value="ECO:0007669"/>
    <property type="project" value="UniProtKB-SubCell"/>
</dbReference>
<dbReference type="Gene3D" id="1.20.81.30">
    <property type="entry name" value="Type II secretion system (T2SS), domain F"/>
    <property type="match status" value="2"/>
</dbReference>
<accession>G3A9X5</accession>
<comment type="similarity">
    <text evidence="2">Belongs to the GSP F family.</text>
</comment>
<dbReference type="InterPro" id="IPR003004">
    <property type="entry name" value="GspF/PilC"/>
</dbReference>
<keyword evidence="3" id="KW-1003">Cell membrane</keyword>
<feature type="domain" description="Type II secretion system protein GspF" evidence="9">
    <location>
        <begin position="280"/>
        <end position="401"/>
    </location>
</feature>
<dbReference type="InterPro" id="IPR042094">
    <property type="entry name" value="T2SS_GspF_sf"/>
</dbReference>
<evidence type="ECO:0000256" key="5">
    <source>
        <dbReference type="ARBA" id="ARBA00022692"/>
    </source>
</evidence>
<evidence type="ECO:0000256" key="7">
    <source>
        <dbReference type="ARBA" id="ARBA00023136"/>
    </source>
</evidence>
<dbReference type="Pfam" id="PF00482">
    <property type="entry name" value="T2SSF"/>
    <property type="match status" value="2"/>
</dbReference>
<reference evidence="10" key="1">
    <citation type="journal article" date="2011" name="PLoS ONE">
        <title>Ralstonia syzygii, the Blood Disease Bacterium and some Asian R. solanacearum strains form a single genomic species despite divergent lifestyles.</title>
        <authorList>
            <person name="Remenant B."/>
            <person name="de Cambiaire J.C."/>
            <person name="Cellier G."/>
            <person name="Jacobs J.M."/>
            <person name="Mangenot S."/>
            <person name="Barbe V."/>
            <person name="Lajus A."/>
            <person name="Vallenet D."/>
            <person name="Medigue C."/>
            <person name="Fegan M."/>
            <person name="Allen C."/>
            <person name="Prior P."/>
        </authorList>
    </citation>
    <scope>NUCLEOTIDE SEQUENCE</scope>
    <source>
        <strain evidence="10">R24</strain>
    </source>
</reference>